<protein>
    <recommendedName>
        <fullName evidence="3">Reverse transcriptase</fullName>
    </recommendedName>
</protein>
<accession>A0AAN7S593</accession>
<organism evidence="1 2">
    <name type="scientific">Mycteria americana</name>
    <name type="common">Wood stork</name>
    <dbReference type="NCBI Taxonomy" id="33587"/>
    <lineage>
        <taxon>Eukaryota</taxon>
        <taxon>Metazoa</taxon>
        <taxon>Chordata</taxon>
        <taxon>Craniata</taxon>
        <taxon>Vertebrata</taxon>
        <taxon>Euteleostomi</taxon>
        <taxon>Archelosauria</taxon>
        <taxon>Archosauria</taxon>
        <taxon>Dinosauria</taxon>
        <taxon>Saurischia</taxon>
        <taxon>Theropoda</taxon>
        <taxon>Coelurosauria</taxon>
        <taxon>Aves</taxon>
        <taxon>Neognathae</taxon>
        <taxon>Neoaves</taxon>
        <taxon>Aequornithes</taxon>
        <taxon>Ciconiiformes</taxon>
        <taxon>Ciconiidae</taxon>
        <taxon>Mycteria</taxon>
    </lineage>
</organism>
<dbReference type="AlphaFoldDB" id="A0AAN7S593"/>
<dbReference type="PANTHER" id="PTHR33332">
    <property type="entry name" value="REVERSE TRANSCRIPTASE DOMAIN-CONTAINING PROTEIN"/>
    <property type="match status" value="1"/>
</dbReference>
<name>A0AAN7S593_MYCAM</name>
<sequence length="137" mass="16256">MKYNKAKWKVLDMSWQCLLAAEKASCILGCIKRSVVSSRSREVIPLLYSTLRGPRLEYCIQLWSHQYKKDMGLLEWVQRRATKMVRRIQHLSYEERLGKLGLFCLEKRRLWGDLIEAFQYTKGSYKKGGERLFYQGL</sequence>
<evidence type="ECO:0000313" key="2">
    <source>
        <dbReference type="Proteomes" id="UP001333110"/>
    </source>
</evidence>
<proteinExistence type="predicted"/>
<dbReference type="EMBL" id="JAUNZN010000001">
    <property type="protein sequence ID" value="KAK4829115.1"/>
    <property type="molecule type" value="Genomic_DNA"/>
</dbReference>
<reference evidence="1 2" key="1">
    <citation type="journal article" date="2023" name="J. Hered.">
        <title>Chromosome-level genome of the wood stork (Mycteria americana) provides insight into avian chromosome evolution.</title>
        <authorList>
            <person name="Flamio R. Jr."/>
            <person name="Ramstad K.M."/>
        </authorList>
    </citation>
    <scope>NUCLEOTIDE SEQUENCE [LARGE SCALE GENOMIC DNA]</scope>
    <source>
        <strain evidence="1">JAX WOST 10</strain>
    </source>
</reference>
<evidence type="ECO:0008006" key="3">
    <source>
        <dbReference type="Google" id="ProtNLM"/>
    </source>
</evidence>
<keyword evidence="2" id="KW-1185">Reference proteome</keyword>
<evidence type="ECO:0000313" key="1">
    <source>
        <dbReference type="EMBL" id="KAK4829115.1"/>
    </source>
</evidence>
<comment type="caution">
    <text evidence="1">The sequence shown here is derived from an EMBL/GenBank/DDBJ whole genome shotgun (WGS) entry which is preliminary data.</text>
</comment>
<gene>
    <name evidence="1" type="ORF">QYF61_002153</name>
</gene>
<dbReference type="Proteomes" id="UP001333110">
    <property type="component" value="Unassembled WGS sequence"/>
</dbReference>